<dbReference type="Pfam" id="PF00109">
    <property type="entry name" value="ketoacyl-synt"/>
    <property type="match status" value="1"/>
</dbReference>
<evidence type="ECO:0000313" key="13">
    <source>
        <dbReference type="Proteomes" id="UP000315983"/>
    </source>
</evidence>
<dbReference type="InterPro" id="IPR036736">
    <property type="entry name" value="ACP-like_sf"/>
</dbReference>
<sequence>MSTNSDTQPEAARDHGADPGARREPIAIIGAGIRFPGSNESLDQFAAFLTRGGNGIRPVPEERWDVEAFQSDGPDAKGKIRAAGFGFLDQIDQFDAPFFGISPLEAQYVDPQQRMLLEVTWEALESANLDPAALRHSSGGAYVGASSFDYALELDSLPYEEVDGHLAAGISFFPMAGRLSYFLGWRGPSLSTDTACASSLTALHLAVEGLRGGECPIAVAAAVCAIHHPKIPVMFTHGNMLAPDGQCKTFDDSADGYVRAEGCGALVLKRLSDAQRDGDPILALIRSTAIGQDGESAGLTVPNGNAQEAVMRAALRNAGLTPGDIQYVEAHGTGTALGDPIEMGAITDVFGAHHTKDAPLVVSSVKTNVGHMEPVAGIGGVVKSVLQMREKSFFPHLNMTKPSGRIPWDRIPVHVPTEGGPWQAPVRRALVNSFGFGGAIASAVLEEAPPVTVEPPVELPGNHIVVVSAKSRQSLTQLLSRYREHLAAHPETRLDELCYTAAVGRSHFPLRAAGVVRDREQLDAFLAKQIERTGKATPTEKIRKVAFLFTGQGSQYPGMGKALYRQFPVFREHLDACDRLFAPELNRSVVGLMFGPESSAEDLQQTRYTQAALFSLEYALAQLWLSWGIRPNVLIGHSIGEVAAASVAGLFSLPDAVRLVAARGRLMQAVAAPGGMAAVNCAAEELTDLLAGRDDLAVASINSPSQTVISGAADALAEVTAALTAQSRKVTNLAVSHAFHSPLMREVFDEFRAALTDIEFHEPSMTVVSNLTGKPARLSELVDPEYWVRHIGEPVNFLAGMRSVERRGNHNFVEIGPSNALMGLARQCLTPEHHRWLASLDRRDEHGDVIRESVAALYRAGATISWTGFHAGRERGKINLPTYPFDRKRYWLPIKGPRHGLGGASGDGTVHHPLLGAETEGGDGMREFRARWSATSPGYLADHVVMGRVVFPGTGYLEVLLALQDAVLGQTGHEIRDVQIAEPLFLGDEPVQVRIRFRPATEDGENHSAEITSHADGVERVHMRAGIARHPSHAPTETGAALRELAAAVGEPDEVLGEDAVYAAYAAAGLEYGPRFRRTQKAARHGTDLAVGEVRGVRAGAVEHVPPYLTDSATHAYAAIGDDGNSYLPVSYAAFTMFKKPKADALRVLMRIDPTPAAGLDRSIDLLALEADQPVFELRGLGMKRVQNTAGGRRRGIAHQQRWLKRSLPPTAAPQPHTVLLVGAPGPVASGVGEQAVESARVVTAADAAEAAGMVAAGGITDVCWFWRSAGQTGTPTGDAAVASLRAECEANYTALLDLIRSLGDAGFGRQQRLWLVTEGAQLLPGDATADDRPVAAASLWGAGHTLLNEHPSYRTTLVDLPGDRTGYRQLLEEIAASVGGEFQVAYRAGHRHVRRLLPLPLSTGADPEENMAVTIREYGQFGNLQVIPAPVVAPEGDQVEVLVRAAGLNFKDVLNALGMLRAYGEQPLGFEAAGTVVAAGPDATHQVGDEVIVNYLGCMQRRIVVPSAVAVRKPPNLSMREAAGVAAVYVTAHYALHTLADIKAGDRVLIHAAAGGVGQAAVQLAKAAGAEVYATASPHKWQVLTAQGVRHVMNSRTLDFADELMRVTDGAGVDIVLNSLNKDYIPVSMSCLAPGGRFIEMGKVGAWTPEQAGEVRPDLRYHNFDLSELPWDDAVRVTGETLRIIADRLAAGVLSPIRTTIYTLDELEEAFGVLSRGQNIGKLVVDFAPEPARPEIPIRPDRTYVVTGGLGALGLVTANELVAAGARHIALIGRSGAPAPDVAELVERLRATAEVTVHRGDVAEPADLTRVLAEIGRRPHPIGGIVHSAGMLRDAPVAAQTWESIDEVFRPKVYGTWLLHQAARDLPELAFLIGYSSAAPIVGTPGQLNYSAANAFLDDLLLRRFAAGQGAFTINWGPWGEVGMSARLSDQLIKRWADEGIVLTTPAVGMRALRQLLRTPTGQAVVGECDWDRFIAAKPVANALYQRLRDDTGDAAADGLDVAALLAAPSEQRRASIDQYVRAKVAAVLHFDDVDAVDSTVEFVRLGLDSLVGVELKNSLESAFGVPLPASVALQYPTAEALAEYLDGLLTTETTA</sequence>
<dbReference type="SMART" id="SM00822">
    <property type="entry name" value="PKS_KR"/>
    <property type="match status" value="1"/>
</dbReference>
<dbReference type="Gene3D" id="3.90.180.10">
    <property type="entry name" value="Medium-chain alcohol dehydrogenases, catalytic domain"/>
    <property type="match status" value="1"/>
</dbReference>
<dbReference type="CDD" id="cd05195">
    <property type="entry name" value="enoyl_red"/>
    <property type="match status" value="1"/>
</dbReference>
<dbReference type="Gene3D" id="3.40.366.10">
    <property type="entry name" value="Malonyl-Coenzyme A Acyl Carrier Protein, domain 2"/>
    <property type="match status" value="1"/>
</dbReference>
<keyword evidence="2" id="KW-0597">Phosphoprotein</keyword>
<feature type="region of interest" description="Disordered" evidence="7">
    <location>
        <begin position="1"/>
        <end position="23"/>
    </location>
</feature>
<dbReference type="InterPro" id="IPR014030">
    <property type="entry name" value="Ketoacyl_synth_N"/>
</dbReference>
<dbReference type="InterPro" id="IPR042104">
    <property type="entry name" value="PKS_dehydratase_sf"/>
</dbReference>
<dbReference type="InterPro" id="IPR020806">
    <property type="entry name" value="PKS_PP-bd"/>
</dbReference>
<dbReference type="RefSeq" id="WP_142116515.1">
    <property type="nucleotide sequence ID" value="NZ_BOQM01000026.1"/>
</dbReference>
<feature type="domain" description="Carrier" evidence="8">
    <location>
        <begin position="2016"/>
        <end position="2091"/>
    </location>
</feature>
<keyword evidence="5" id="KW-0012">Acyltransferase</keyword>
<dbReference type="Proteomes" id="UP000315983">
    <property type="component" value="Unassembled WGS sequence"/>
</dbReference>
<dbReference type="InterPro" id="IPR049900">
    <property type="entry name" value="PKS_mFAS_DH"/>
</dbReference>
<dbReference type="InterPro" id="IPR009081">
    <property type="entry name" value="PP-bd_ACP"/>
</dbReference>
<dbReference type="SUPFAM" id="SSF53901">
    <property type="entry name" value="Thiolase-like"/>
    <property type="match status" value="1"/>
</dbReference>
<dbReference type="SUPFAM" id="SSF47336">
    <property type="entry name" value="ACP-like"/>
    <property type="match status" value="1"/>
</dbReference>
<dbReference type="InterPro" id="IPR013968">
    <property type="entry name" value="PKS_KR"/>
</dbReference>
<evidence type="ECO:0000256" key="7">
    <source>
        <dbReference type="SAM" id="MobiDB-lite"/>
    </source>
</evidence>
<dbReference type="Pfam" id="PF08240">
    <property type="entry name" value="ADH_N"/>
    <property type="match status" value="1"/>
</dbReference>
<evidence type="ECO:0000313" key="14">
    <source>
        <dbReference type="Proteomes" id="UP000677457"/>
    </source>
</evidence>
<organism evidence="12 13">
    <name type="scientific">Salinispora arenicola</name>
    <dbReference type="NCBI Taxonomy" id="168697"/>
    <lineage>
        <taxon>Bacteria</taxon>
        <taxon>Bacillati</taxon>
        <taxon>Actinomycetota</taxon>
        <taxon>Actinomycetes</taxon>
        <taxon>Micromonosporales</taxon>
        <taxon>Micromonosporaceae</taxon>
        <taxon>Salinispora</taxon>
    </lineage>
</organism>
<evidence type="ECO:0000256" key="2">
    <source>
        <dbReference type="ARBA" id="ARBA00022553"/>
    </source>
</evidence>
<dbReference type="PANTHER" id="PTHR43775:SF37">
    <property type="entry name" value="SI:DKEY-61P9.11"/>
    <property type="match status" value="1"/>
</dbReference>
<dbReference type="GO" id="GO:0008270">
    <property type="term" value="F:zinc ion binding"/>
    <property type="evidence" value="ECO:0007669"/>
    <property type="project" value="InterPro"/>
</dbReference>
<dbReference type="SMART" id="SM00826">
    <property type="entry name" value="PKS_DH"/>
    <property type="match status" value="1"/>
</dbReference>
<dbReference type="InterPro" id="IPR020843">
    <property type="entry name" value="ER"/>
</dbReference>
<dbReference type="PROSITE" id="PS52019">
    <property type="entry name" value="PKS_MFAS_DH"/>
    <property type="match status" value="1"/>
</dbReference>
<dbReference type="GO" id="GO:0016491">
    <property type="term" value="F:oxidoreductase activity"/>
    <property type="evidence" value="ECO:0007669"/>
    <property type="project" value="InterPro"/>
</dbReference>
<dbReference type="InterPro" id="IPR016036">
    <property type="entry name" value="Malonyl_transacylase_ACP-bd"/>
</dbReference>
<dbReference type="FunFam" id="3.40.366.10:FF:000002">
    <property type="entry name" value="Probable polyketide synthase 2"/>
    <property type="match status" value="1"/>
</dbReference>
<dbReference type="SUPFAM" id="SSF51735">
    <property type="entry name" value="NAD(P)-binding Rossmann-fold domains"/>
    <property type="match status" value="3"/>
</dbReference>
<feature type="active site" description="Proton acceptor; for dehydratase activity" evidence="6">
    <location>
        <position position="943"/>
    </location>
</feature>
<dbReference type="InterPro" id="IPR016035">
    <property type="entry name" value="Acyl_Trfase/lysoPLipase"/>
</dbReference>
<dbReference type="PROSITE" id="PS00606">
    <property type="entry name" value="KS3_1"/>
    <property type="match status" value="1"/>
</dbReference>
<dbReference type="Pfam" id="PF22621">
    <property type="entry name" value="CurL-like_PKS_C"/>
    <property type="match status" value="1"/>
</dbReference>
<accession>A0A542XQM1</accession>
<protein>
    <submittedName>
        <fullName evidence="11 12">Polyketide synthase</fullName>
    </submittedName>
</protein>
<evidence type="ECO:0000256" key="5">
    <source>
        <dbReference type="ARBA" id="ARBA00023315"/>
    </source>
</evidence>
<dbReference type="InterPro" id="IPR018201">
    <property type="entry name" value="Ketoacyl_synth_AS"/>
</dbReference>
<evidence type="ECO:0000256" key="6">
    <source>
        <dbReference type="PROSITE-ProRule" id="PRU01363"/>
    </source>
</evidence>
<dbReference type="GO" id="GO:0004312">
    <property type="term" value="F:fatty acid synthase activity"/>
    <property type="evidence" value="ECO:0007669"/>
    <property type="project" value="TreeGrafter"/>
</dbReference>
<dbReference type="InterPro" id="IPR049551">
    <property type="entry name" value="PKS_DH_C"/>
</dbReference>
<name>A0A542XQM1_SALAC</name>
<keyword evidence="3" id="KW-0808">Transferase</keyword>
<evidence type="ECO:0000313" key="11">
    <source>
        <dbReference type="EMBL" id="GIM86596.1"/>
    </source>
</evidence>
<reference evidence="12 13" key="1">
    <citation type="submission" date="2019-06" db="EMBL/GenBank/DDBJ databases">
        <title>Sequencing the genomes of 1000 actinobacteria strains.</title>
        <authorList>
            <person name="Klenk H.-P."/>
        </authorList>
    </citation>
    <scope>NUCLEOTIDE SEQUENCE [LARGE SCALE GENOMIC DNA]</scope>
    <source>
        <strain evidence="12 13">DSM 44819</strain>
    </source>
</reference>
<dbReference type="SUPFAM" id="SSF55048">
    <property type="entry name" value="Probable ACP-binding domain of malonyl-CoA ACP transacylase"/>
    <property type="match status" value="1"/>
</dbReference>
<dbReference type="Gene3D" id="3.30.70.3290">
    <property type="match status" value="1"/>
</dbReference>
<evidence type="ECO:0000259" key="8">
    <source>
        <dbReference type="PROSITE" id="PS50075"/>
    </source>
</evidence>
<dbReference type="PROSITE" id="PS52004">
    <property type="entry name" value="KS3_2"/>
    <property type="match status" value="1"/>
</dbReference>
<evidence type="ECO:0000259" key="9">
    <source>
        <dbReference type="PROSITE" id="PS52004"/>
    </source>
</evidence>
<feature type="region of interest" description="C-terminal hotdog fold" evidence="6">
    <location>
        <begin position="1053"/>
        <end position="1192"/>
    </location>
</feature>
<evidence type="ECO:0000256" key="4">
    <source>
        <dbReference type="ARBA" id="ARBA00023268"/>
    </source>
</evidence>
<dbReference type="InterPro" id="IPR036291">
    <property type="entry name" value="NAD(P)-bd_dom_sf"/>
</dbReference>
<dbReference type="Gene3D" id="3.40.50.720">
    <property type="entry name" value="NAD(P)-binding Rossmann-like Domain"/>
    <property type="match status" value="3"/>
</dbReference>
<dbReference type="InterPro" id="IPR050091">
    <property type="entry name" value="PKS_NRPS_Biosynth_Enz"/>
</dbReference>
<dbReference type="InterPro" id="IPR014043">
    <property type="entry name" value="Acyl_transferase_dom"/>
</dbReference>
<dbReference type="InterPro" id="IPR001227">
    <property type="entry name" value="Ac_transferase_dom_sf"/>
</dbReference>
<dbReference type="Gene3D" id="3.10.129.110">
    <property type="entry name" value="Polyketide synthase dehydratase"/>
    <property type="match status" value="1"/>
</dbReference>
<dbReference type="InterPro" id="IPR014031">
    <property type="entry name" value="Ketoacyl_synth_C"/>
</dbReference>
<dbReference type="InterPro" id="IPR057326">
    <property type="entry name" value="KR_dom"/>
</dbReference>
<dbReference type="GeneID" id="93772530"/>
<evidence type="ECO:0000313" key="12">
    <source>
        <dbReference type="EMBL" id="TQL38139.1"/>
    </source>
</evidence>
<dbReference type="Pfam" id="PF21089">
    <property type="entry name" value="PKS_DH_N"/>
    <property type="match status" value="1"/>
</dbReference>
<dbReference type="PANTHER" id="PTHR43775">
    <property type="entry name" value="FATTY ACID SYNTHASE"/>
    <property type="match status" value="1"/>
</dbReference>
<dbReference type="GO" id="GO:0004315">
    <property type="term" value="F:3-oxoacyl-[acyl-carrier-protein] synthase activity"/>
    <property type="evidence" value="ECO:0007669"/>
    <property type="project" value="InterPro"/>
</dbReference>
<dbReference type="EMBL" id="BOQM01000026">
    <property type="protein sequence ID" value="GIM86596.1"/>
    <property type="molecule type" value="Genomic_DNA"/>
</dbReference>
<dbReference type="InterPro" id="IPR002364">
    <property type="entry name" value="Quin_OxRdtase/zeta-crystal_CS"/>
</dbReference>
<dbReference type="Pfam" id="PF08659">
    <property type="entry name" value="KR"/>
    <property type="match status" value="1"/>
</dbReference>
<dbReference type="GO" id="GO:0071770">
    <property type="term" value="P:DIM/DIP cell wall layer assembly"/>
    <property type="evidence" value="ECO:0007669"/>
    <property type="project" value="TreeGrafter"/>
</dbReference>
<evidence type="ECO:0000259" key="10">
    <source>
        <dbReference type="PROSITE" id="PS52019"/>
    </source>
</evidence>
<dbReference type="InterPro" id="IPR020807">
    <property type="entry name" value="PKS_DH"/>
</dbReference>
<dbReference type="Gene3D" id="1.10.1200.10">
    <property type="entry name" value="ACP-like"/>
    <property type="match status" value="1"/>
</dbReference>
<proteinExistence type="predicted"/>
<comment type="caution">
    <text evidence="12">The sequence shown here is derived from an EMBL/GenBank/DDBJ whole genome shotgun (WGS) entry which is preliminary data.</text>
</comment>
<dbReference type="Pfam" id="PF00550">
    <property type="entry name" value="PP-binding"/>
    <property type="match status" value="1"/>
</dbReference>
<dbReference type="CDD" id="cd00833">
    <property type="entry name" value="PKS"/>
    <property type="match status" value="1"/>
</dbReference>
<dbReference type="GO" id="GO:0031177">
    <property type="term" value="F:phosphopantetheine binding"/>
    <property type="evidence" value="ECO:0007669"/>
    <property type="project" value="InterPro"/>
</dbReference>
<dbReference type="GO" id="GO:0005886">
    <property type="term" value="C:plasma membrane"/>
    <property type="evidence" value="ECO:0007669"/>
    <property type="project" value="TreeGrafter"/>
</dbReference>
<dbReference type="SMART" id="SM00823">
    <property type="entry name" value="PKS_PP"/>
    <property type="match status" value="1"/>
</dbReference>
<dbReference type="PROSITE" id="PS50075">
    <property type="entry name" value="CARRIER"/>
    <property type="match status" value="1"/>
</dbReference>
<dbReference type="SMART" id="SM00829">
    <property type="entry name" value="PKS_ER"/>
    <property type="match status" value="1"/>
</dbReference>
<dbReference type="GO" id="GO:0006633">
    <property type="term" value="P:fatty acid biosynthetic process"/>
    <property type="evidence" value="ECO:0007669"/>
    <property type="project" value="InterPro"/>
</dbReference>
<feature type="active site" description="Proton donor; for dehydratase activity" evidence="6">
    <location>
        <position position="1111"/>
    </location>
</feature>
<keyword evidence="14" id="KW-1185">Reference proteome</keyword>
<keyword evidence="4" id="KW-0511">Multifunctional enzyme</keyword>
<dbReference type="InterPro" id="IPR016039">
    <property type="entry name" value="Thiolase-like"/>
</dbReference>
<dbReference type="EMBL" id="VFOL01000001">
    <property type="protein sequence ID" value="TQL38139.1"/>
    <property type="molecule type" value="Genomic_DNA"/>
</dbReference>
<dbReference type="InterPro" id="IPR049552">
    <property type="entry name" value="PKS_DH_N"/>
</dbReference>
<feature type="domain" description="PKS/mFAS DH" evidence="10">
    <location>
        <begin position="912"/>
        <end position="1192"/>
    </location>
</feature>
<dbReference type="Gene3D" id="3.40.47.10">
    <property type="match status" value="1"/>
</dbReference>
<gene>
    <name evidence="12" type="ORF">FB564_3322</name>
    <name evidence="11" type="ORF">Sar04_33320</name>
</gene>
<feature type="region of interest" description="N-terminal hotdog fold" evidence="6">
    <location>
        <begin position="912"/>
        <end position="1034"/>
    </location>
</feature>
<dbReference type="PROSITE" id="PS01162">
    <property type="entry name" value="QOR_ZETA_CRYSTAL"/>
    <property type="match status" value="1"/>
</dbReference>
<dbReference type="Pfam" id="PF02801">
    <property type="entry name" value="Ketoacyl-synt_C"/>
    <property type="match status" value="1"/>
</dbReference>
<dbReference type="Pfam" id="PF00698">
    <property type="entry name" value="Acyl_transf_1"/>
    <property type="match status" value="1"/>
</dbReference>
<dbReference type="SMART" id="SM01294">
    <property type="entry name" value="PKS_PP_betabranch"/>
    <property type="match status" value="1"/>
</dbReference>
<dbReference type="FunFam" id="3.40.50.720:FF:000209">
    <property type="entry name" value="Polyketide synthase Pks12"/>
    <property type="match status" value="1"/>
</dbReference>
<dbReference type="Pfam" id="PF14765">
    <property type="entry name" value="PS-DH"/>
    <property type="match status" value="1"/>
</dbReference>
<feature type="domain" description="Ketosynthase family 3 (KS3)" evidence="9">
    <location>
        <begin position="23"/>
        <end position="447"/>
    </location>
</feature>
<evidence type="ECO:0000256" key="3">
    <source>
        <dbReference type="ARBA" id="ARBA00022679"/>
    </source>
</evidence>
<dbReference type="Pfam" id="PF13602">
    <property type="entry name" value="ADH_zinc_N_2"/>
    <property type="match status" value="1"/>
</dbReference>
<dbReference type="SUPFAM" id="SSF52151">
    <property type="entry name" value="FabD/lysophospholipase-like"/>
    <property type="match status" value="1"/>
</dbReference>
<dbReference type="InterPro" id="IPR013154">
    <property type="entry name" value="ADH-like_N"/>
</dbReference>
<dbReference type="SUPFAM" id="SSF50129">
    <property type="entry name" value="GroES-like"/>
    <property type="match status" value="1"/>
</dbReference>
<dbReference type="InterPro" id="IPR020841">
    <property type="entry name" value="PKS_Beta-ketoAc_synthase_dom"/>
</dbReference>
<dbReference type="GO" id="GO:0005737">
    <property type="term" value="C:cytoplasm"/>
    <property type="evidence" value="ECO:0007669"/>
    <property type="project" value="TreeGrafter"/>
</dbReference>
<dbReference type="SMART" id="SM00825">
    <property type="entry name" value="PKS_KS"/>
    <property type="match status" value="1"/>
</dbReference>
<keyword evidence="1" id="KW-0596">Phosphopantetheine</keyword>
<reference evidence="11 14" key="2">
    <citation type="submission" date="2021-03" db="EMBL/GenBank/DDBJ databases">
        <title>Whole genome shotgun sequence of Salinispora arenicola NBRC 105043.</title>
        <authorList>
            <person name="Komaki H."/>
            <person name="Tamura T."/>
        </authorList>
    </citation>
    <scope>NUCLEOTIDE SEQUENCE [LARGE SCALE GENOMIC DNA]</scope>
    <source>
        <strain evidence="11 14">NBRC 105043</strain>
    </source>
</reference>
<dbReference type="Proteomes" id="UP000677457">
    <property type="component" value="Unassembled WGS sequence"/>
</dbReference>
<dbReference type="InterPro" id="IPR011032">
    <property type="entry name" value="GroES-like_sf"/>
</dbReference>
<evidence type="ECO:0000256" key="1">
    <source>
        <dbReference type="ARBA" id="ARBA00022450"/>
    </source>
</evidence>
<dbReference type="SMART" id="SM00827">
    <property type="entry name" value="PKS_AT"/>
    <property type="match status" value="1"/>
</dbReference>
<feature type="compositionally biased region" description="Basic and acidic residues" evidence="7">
    <location>
        <begin position="11"/>
        <end position="23"/>
    </location>
</feature>